<organism evidence="1 2">
    <name type="scientific">Puccinia striiformis f. sp. tritici</name>
    <dbReference type="NCBI Taxonomy" id="168172"/>
    <lineage>
        <taxon>Eukaryota</taxon>
        <taxon>Fungi</taxon>
        <taxon>Dikarya</taxon>
        <taxon>Basidiomycota</taxon>
        <taxon>Pucciniomycotina</taxon>
        <taxon>Pucciniomycetes</taxon>
        <taxon>Pucciniales</taxon>
        <taxon>Pucciniaceae</taxon>
        <taxon>Puccinia</taxon>
    </lineage>
</organism>
<dbReference type="EMBL" id="CM045882">
    <property type="protein sequence ID" value="KAI7935757.1"/>
    <property type="molecule type" value="Genomic_DNA"/>
</dbReference>
<reference evidence="2" key="1">
    <citation type="journal article" date="2018" name="BMC Genomics">
        <title>Genomic insights into host adaptation between the wheat stripe rust pathogen (Puccinia striiformis f. sp. tritici) and the barley stripe rust pathogen (Puccinia striiformis f. sp. hordei).</title>
        <authorList>
            <person name="Xia C."/>
            <person name="Wang M."/>
            <person name="Yin C."/>
            <person name="Cornejo O.E."/>
            <person name="Hulbert S.H."/>
            <person name="Chen X."/>
        </authorList>
    </citation>
    <scope>NUCLEOTIDE SEQUENCE [LARGE SCALE GENOMIC DNA]</scope>
    <source>
        <strain evidence="2">93-210</strain>
    </source>
</reference>
<sequence>MLRCDLFYHRRKIRQLKFLWIIWEAITTRVVFHLKWNSLRSFRSIHDLIGCSTTSSSPKLPPIDYSETSNAKGERKSPGREDGNERWCNSSHSSKSWRSKKSRFYDHDYCLSPSHVPKLTSFHRISPIIDHASQHGSSTSGYIRSRKRCQNLQCGPLLNEHFHRQSYTIGQLVQKALGILFAKGIDQEMEFSKL</sequence>
<protein>
    <submittedName>
        <fullName evidence="1">Uncharacterized protein</fullName>
    </submittedName>
</protein>
<proteinExistence type="predicted"/>
<evidence type="ECO:0000313" key="1">
    <source>
        <dbReference type="EMBL" id="KAI7935757.1"/>
    </source>
</evidence>
<keyword evidence="2" id="KW-1185">Reference proteome</keyword>
<evidence type="ECO:0000313" key="2">
    <source>
        <dbReference type="Proteomes" id="UP001060170"/>
    </source>
</evidence>
<name>A0ACC0DNP5_9BASI</name>
<reference evidence="1 2" key="3">
    <citation type="journal article" date="2022" name="Microbiol. Spectr.">
        <title>Folding features and dynamics of 3D genome architecture in plant fungal pathogens.</title>
        <authorList>
            <person name="Xia C."/>
        </authorList>
    </citation>
    <scope>NUCLEOTIDE SEQUENCE [LARGE SCALE GENOMIC DNA]</scope>
    <source>
        <strain evidence="1 2">93-210</strain>
    </source>
</reference>
<comment type="caution">
    <text evidence="1">The sequence shown here is derived from an EMBL/GenBank/DDBJ whole genome shotgun (WGS) entry which is preliminary data.</text>
</comment>
<gene>
    <name evidence="1" type="ORF">MJO28_016628</name>
</gene>
<reference evidence="2" key="2">
    <citation type="journal article" date="2018" name="Mol. Plant Microbe Interact.">
        <title>Genome sequence resources for the wheat stripe rust pathogen (Puccinia striiformis f. sp. tritici) and the barley stripe rust pathogen (Puccinia striiformis f. sp. hordei).</title>
        <authorList>
            <person name="Xia C."/>
            <person name="Wang M."/>
            <person name="Yin C."/>
            <person name="Cornejo O.E."/>
            <person name="Hulbert S.H."/>
            <person name="Chen X."/>
        </authorList>
    </citation>
    <scope>NUCLEOTIDE SEQUENCE [LARGE SCALE GENOMIC DNA]</scope>
    <source>
        <strain evidence="2">93-210</strain>
    </source>
</reference>
<accession>A0ACC0DNP5</accession>
<dbReference type="Proteomes" id="UP001060170">
    <property type="component" value="Chromosome 18"/>
</dbReference>